<dbReference type="STRING" id="4537.A0A0E0M642"/>
<dbReference type="EnsemblPlants" id="OPUNC10G03950.1">
    <property type="protein sequence ID" value="OPUNC10G03950.1"/>
    <property type="gene ID" value="OPUNC10G03950"/>
</dbReference>
<evidence type="ECO:0000313" key="6">
    <source>
        <dbReference type="Proteomes" id="UP000026962"/>
    </source>
</evidence>
<dbReference type="GO" id="GO:0016705">
    <property type="term" value="F:oxidoreductase activity, acting on paired donors, with incorporation or reduction of molecular oxygen"/>
    <property type="evidence" value="ECO:0007669"/>
    <property type="project" value="InterPro"/>
</dbReference>
<reference evidence="5" key="1">
    <citation type="submission" date="2015-04" db="UniProtKB">
        <authorList>
            <consortium name="EnsemblPlants"/>
        </authorList>
    </citation>
    <scope>IDENTIFICATION</scope>
</reference>
<dbReference type="Gramene" id="OPUNC10G03950.1">
    <property type="protein sequence ID" value="OPUNC10G03950.1"/>
    <property type="gene ID" value="OPUNC10G03950"/>
</dbReference>
<accession>A0A0E0M642</accession>
<evidence type="ECO:0000256" key="1">
    <source>
        <dbReference type="ARBA" id="ARBA00010617"/>
    </source>
</evidence>
<dbReference type="OMA" id="VKVWIQP"/>
<organism evidence="5">
    <name type="scientific">Oryza punctata</name>
    <name type="common">Red rice</name>
    <dbReference type="NCBI Taxonomy" id="4537"/>
    <lineage>
        <taxon>Eukaryota</taxon>
        <taxon>Viridiplantae</taxon>
        <taxon>Streptophyta</taxon>
        <taxon>Embryophyta</taxon>
        <taxon>Tracheophyta</taxon>
        <taxon>Spermatophyta</taxon>
        <taxon>Magnoliopsida</taxon>
        <taxon>Liliopsida</taxon>
        <taxon>Poales</taxon>
        <taxon>Poaceae</taxon>
        <taxon>BOP clade</taxon>
        <taxon>Oryzoideae</taxon>
        <taxon>Oryzeae</taxon>
        <taxon>Oryzinae</taxon>
        <taxon>Oryza</taxon>
    </lineage>
</organism>
<dbReference type="PANTHER" id="PTHR47950">
    <property type="entry name" value="CYTOCHROME P450, FAMILY 76, SUBFAMILY C, POLYPEPTIDE 5-RELATED"/>
    <property type="match status" value="1"/>
</dbReference>
<feature type="chain" id="PRO_5002367445" description="Cytochrome P450 family protein" evidence="4">
    <location>
        <begin position="27"/>
        <end position="365"/>
    </location>
</feature>
<evidence type="ECO:0000313" key="5">
    <source>
        <dbReference type="EnsemblPlants" id="OPUNC10G03950.1"/>
    </source>
</evidence>
<evidence type="ECO:0000256" key="4">
    <source>
        <dbReference type="SAM" id="SignalP"/>
    </source>
</evidence>
<dbReference type="PANTHER" id="PTHR47950:SF7">
    <property type="entry name" value="OS12G0196700 PROTEIN"/>
    <property type="match status" value="1"/>
</dbReference>
<protein>
    <recommendedName>
        <fullName evidence="7">Cytochrome P450 family protein</fullName>
    </recommendedName>
</protein>
<dbReference type="InterPro" id="IPR001128">
    <property type="entry name" value="Cyt_P450"/>
</dbReference>
<dbReference type="PRINTS" id="PR00463">
    <property type="entry name" value="EP450I"/>
</dbReference>
<keyword evidence="3" id="KW-0472">Membrane</keyword>
<sequence length="365" mass="40182">MAFLLVCIVLSLLLVLSSHLLQLITAARRRLPPGPCPLPLIGNLLDIGDLPHRSFARLAERYGPLMTVRLGAATCVVASSPATARAVLQTHNASLAGRGLQDAWHAGGHAENSVFVLPPSRKWRLLRKLATAHLFSRRKLAVLTPLRDEIVGGLLRRVAEHADRCAPVDVGRLVLAANVELLWSAMFSSCLDTATFDELCDVAREAAVLLGTPNVSDFFPALAAFDLQGLRRRLAELMKNTYRLVDTQIDHRMRCRELPGGLGEAKDLLDVLLDMSEQERKDGDDEVISRDLMRALLTDLFVGGSDSTATTVEWAMAELLQNPEIMKTLQQEMKMVLGKKTQVEESDIGQLPYLQAIAKETLRSK</sequence>
<dbReference type="InterPro" id="IPR002401">
    <property type="entry name" value="Cyt_P450_E_grp-I"/>
</dbReference>
<proteinExistence type="inferred from homology"/>
<dbReference type="SUPFAM" id="SSF48264">
    <property type="entry name" value="Cytochrome P450"/>
    <property type="match status" value="1"/>
</dbReference>
<dbReference type="GO" id="GO:0005506">
    <property type="term" value="F:iron ion binding"/>
    <property type="evidence" value="ECO:0007669"/>
    <property type="project" value="InterPro"/>
</dbReference>
<dbReference type="Gene3D" id="1.10.630.10">
    <property type="entry name" value="Cytochrome P450"/>
    <property type="match status" value="1"/>
</dbReference>
<reference evidence="5" key="2">
    <citation type="submission" date="2018-05" db="EMBL/GenBank/DDBJ databases">
        <title>OpunRS2 (Oryza punctata Reference Sequence Version 2).</title>
        <authorList>
            <person name="Zhang J."/>
            <person name="Kudrna D."/>
            <person name="Lee S."/>
            <person name="Talag J."/>
            <person name="Welchert J."/>
            <person name="Wing R.A."/>
        </authorList>
    </citation>
    <scope>NUCLEOTIDE SEQUENCE [LARGE SCALE GENOMIC DNA]</scope>
</reference>
<keyword evidence="4" id="KW-0732">Signal</keyword>
<evidence type="ECO:0000256" key="2">
    <source>
        <dbReference type="ARBA" id="ARBA00022692"/>
    </source>
</evidence>
<keyword evidence="6" id="KW-1185">Reference proteome</keyword>
<dbReference type="GO" id="GO:0020037">
    <property type="term" value="F:heme binding"/>
    <property type="evidence" value="ECO:0007669"/>
    <property type="project" value="InterPro"/>
</dbReference>
<name>A0A0E0M642_ORYPU</name>
<evidence type="ECO:0000256" key="3">
    <source>
        <dbReference type="ARBA" id="ARBA00022989"/>
    </source>
</evidence>
<feature type="signal peptide" evidence="4">
    <location>
        <begin position="1"/>
        <end position="26"/>
    </location>
</feature>
<dbReference type="eggNOG" id="KOG0156">
    <property type="taxonomic scope" value="Eukaryota"/>
</dbReference>
<comment type="similarity">
    <text evidence="1">Belongs to the cytochrome P450 family.</text>
</comment>
<dbReference type="Pfam" id="PF00067">
    <property type="entry name" value="p450"/>
    <property type="match status" value="1"/>
</dbReference>
<dbReference type="InterPro" id="IPR036396">
    <property type="entry name" value="Cyt_P450_sf"/>
</dbReference>
<keyword evidence="2" id="KW-0812">Transmembrane</keyword>
<keyword evidence="3" id="KW-1133">Transmembrane helix</keyword>
<dbReference type="GO" id="GO:0004497">
    <property type="term" value="F:monooxygenase activity"/>
    <property type="evidence" value="ECO:0007669"/>
    <property type="project" value="InterPro"/>
</dbReference>
<dbReference type="HOGENOM" id="CLU_001570_4_2_1"/>
<evidence type="ECO:0008006" key="7">
    <source>
        <dbReference type="Google" id="ProtNLM"/>
    </source>
</evidence>
<dbReference type="AlphaFoldDB" id="A0A0E0M642"/>
<dbReference type="Proteomes" id="UP000026962">
    <property type="component" value="Chromosome 10"/>
</dbReference>